<protein>
    <submittedName>
        <fullName evidence="2">Uncharacterized protein</fullName>
    </submittedName>
</protein>
<feature type="transmembrane region" description="Helical" evidence="1">
    <location>
        <begin position="150"/>
        <end position="170"/>
    </location>
</feature>
<dbReference type="OMA" id="CCLPANQ"/>
<keyword evidence="1" id="KW-0472">Membrane</keyword>
<proteinExistence type="predicted"/>
<dbReference type="EMBL" id="LSRX01000143">
    <property type="protein sequence ID" value="OLQ07272.1"/>
    <property type="molecule type" value="Genomic_DNA"/>
</dbReference>
<gene>
    <name evidence="2" type="ORF">AK812_SmicGene9379</name>
</gene>
<feature type="transmembrane region" description="Helical" evidence="1">
    <location>
        <begin position="115"/>
        <end position="138"/>
    </location>
</feature>
<dbReference type="AlphaFoldDB" id="A0A1Q9EIM2"/>
<reference evidence="2 3" key="1">
    <citation type="submission" date="2016-02" db="EMBL/GenBank/DDBJ databases">
        <title>Genome analysis of coral dinoflagellate symbionts highlights evolutionary adaptations to a symbiotic lifestyle.</title>
        <authorList>
            <person name="Aranda M."/>
            <person name="Li Y."/>
            <person name="Liew Y.J."/>
            <person name="Baumgarten S."/>
            <person name="Simakov O."/>
            <person name="Wilson M."/>
            <person name="Piel J."/>
            <person name="Ashoor H."/>
            <person name="Bougouffa S."/>
            <person name="Bajic V.B."/>
            <person name="Ryu T."/>
            <person name="Ravasi T."/>
            <person name="Bayer T."/>
            <person name="Micklem G."/>
            <person name="Kim H."/>
            <person name="Bhak J."/>
            <person name="Lajeunesse T.C."/>
            <person name="Voolstra C.R."/>
        </authorList>
    </citation>
    <scope>NUCLEOTIDE SEQUENCE [LARGE SCALE GENOMIC DNA]</scope>
    <source>
        <strain evidence="2 3">CCMP2467</strain>
    </source>
</reference>
<dbReference type="Proteomes" id="UP000186817">
    <property type="component" value="Unassembled WGS sequence"/>
</dbReference>
<keyword evidence="1" id="KW-1133">Transmembrane helix</keyword>
<name>A0A1Q9EIM2_SYMMI</name>
<keyword evidence="1" id="KW-0812">Transmembrane</keyword>
<dbReference type="OrthoDB" id="437823at2759"/>
<evidence type="ECO:0000313" key="2">
    <source>
        <dbReference type="EMBL" id="OLQ07272.1"/>
    </source>
</evidence>
<evidence type="ECO:0000256" key="1">
    <source>
        <dbReference type="SAM" id="Phobius"/>
    </source>
</evidence>
<accession>A0A1Q9EIM2</accession>
<feature type="transmembrane region" description="Helical" evidence="1">
    <location>
        <begin position="78"/>
        <end position="103"/>
    </location>
</feature>
<comment type="caution">
    <text evidence="2">The sequence shown here is derived from an EMBL/GenBank/DDBJ whole genome shotgun (WGS) entry which is preliminary data.</text>
</comment>
<keyword evidence="3" id="KW-1185">Reference proteome</keyword>
<feature type="transmembrane region" description="Helical" evidence="1">
    <location>
        <begin position="182"/>
        <end position="210"/>
    </location>
</feature>
<feature type="transmembrane region" description="Helical" evidence="1">
    <location>
        <begin position="45"/>
        <end position="66"/>
    </location>
</feature>
<evidence type="ECO:0000313" key="3">
    <source>
        <dbReference type="Proteomes" id="UP000186817"/>
    </source>
</evidence>
<sequence length="298" mass="31760">MIVSSCTDAARAHSLCTLTAPQLYESSELFETETYRPPLRGLCVALARSCIFGAVLVPAMFCCLPANQFCCGCSLRLGTSLVILANVILVALTAVRAVGALFYPEEAAAVASLPMQIFFTAFALASLPFICFGIHGVVRKDEITLRAYNFYLVLAAGLCVYSVVELGLSLTCSRLPETAKGGNAYICGVIEVVDIIFVAILVLLLVYALYIVWSQVQDFTLGGSTKFSDLEESYGSMEAKKLLEASHNILSSHSDEGLGAVFSDLQGGGGGRGTTSSGFGDGTKIFGYKHELQFPPPK</sequence>
<organism evidence="2 3">
    <name type="scientific">Symbiodinium microadriaticum</name>
    <name type="common">Dinoflagellate</name>
    <name type="synonym">Zooxanthella microadriatica</name>
    <dbReference type="NCBI Taxonomy" id="2951"/>
    <lineage>
        <taxon>Eukaryota</taxon>
        <taxon>Sar</taxon>
        <taxon>Alveolata</taxon>
        <taxon>Dinophyceae</taxon>
        <taxon>Suessiales</taxon>
        <taxon>Symbiodiniaceae</taxon>
        <taxon>Symbiodinium</taxon>
    </lineage>
</organism>